<reference evidence="3" key="1">
    <citation type="submission" date="2021-01" db="EMBL/GenBank/DDBJ databases">
        <authorList>
            <person name="Corre E."/>
            <person name="Pelletier E."/>
            <person name="Niang G."/>
            <person name="Scheremetjew M."/>
            <person name="Finn R."/>
            <person name="Kale V."/>
            <person name="Holt S."/>
            <person name="Cochrane G."/>
            <person name="Meng A."/>
            <person name="Brown T."/>
            <person name="Cohen L."/>
        </authorList>
    </citation>
    <scope>NUCLEOTIDE SEQUENCE</scope>
    <source>
        <strain evidence="3">CCMP1374</strain>
    </source>
</reference>
<dbReference type="SUPFAM" id="SSF52540">
    <property type="entry name" value="P-loop containing nucleoside triphosphate hydrolases"/>
    <property type="match status" value="1"/>
</dbReference>
<dbReference type="AlphaFoldDB" id="A0A7S0ESJ3"/>
<keyword evidence="1" id="KW-0677">Repeat</keyword>
<evidence type="ECO:0000256" key="1">
    <source>
        <dbReference type="ARBA" id="ARBA00022737"/>
    </source>
</evidence>
<dbReference type="InterPro" id="IPR027417">
    <property type="entry name" value="P-loop_NTPase"/>
</dbReference>
<dbReference type="InterPro" id="IPR050611">
    <property type="entry name" value="ABCF"/>
</dbReference>
<dbReference type="GO" id="GO:0005524">
    <property type="term" value="F:ATP binding"/>
    <property type="evidence" value="ECO:0007669"/>
    <property type="project" value="TreeGrafter"/>
</dbReference>
<feature type="region of interest" description="Disordered" evidence="2">
    <location>
        <begin position="95"/>
        <end position="118"/>
    </location>
</feature>
<gene>
    <name evidence="3" type="ORF">PANT1444_LOCUS11857</name>
</gene>
<evidence type="ECO:0000313" key="3">
    <source>
        <dbReference type="EMBL" id="CAD8491990.1"/>
    </source>
</evidence>
<organism evidence="3">
    <name type="scientific">Phaeocystis antarctica</name>
    <dbReference type="NCBI Taxonomy" id="33657"/>
    <lineage>
        <taxon>Eukaryota</taxon>
        <taxon>Haptista</taxon>
        <taxon>Haptophyta</taxon>
        <taxon>Prymnesiophyceae</taxon>
        <taxon>Phaeocystales</taxon>
        <taxon>Phaeocystaceae</taxon>
        <taxon>Phaeocystis</taxon>
    </lineage>
</organism>
<dbReference type="PANTHER" id="PTHR19211:SF14">
    <property type="entry name" value="ATP-BINDING CASSETTE SUB-FAMILY F MEMBER 1"/>
    <property type="match status" value="1"/>
</dbReference>
<name>A0A7S0ESJ3_9EUKA</name>
<sequence>MLDEPTNHLDIESIDALVEAINAFEGGVVLISHDRRLLERCNCKLWVCGAETKCGVAPLGSGFTFEQYEARVLKQIAARMQAEELRTRLRADVRRKRREEATKKAAAAKKKTRAADVD</sequence>
<proteinExistence type="predicted"/>
<dbReference type="PANTHER" id="PTHR19211">
    <property type="entry name" value="ATP-BINDING TRANSPORT PROTEIN-RELATED"/>
    <property type="match status" value="1"/>
</dbReference>
<evidence type="ECO:0000256" key="2">
    <source>
        <dbReference type="SAM" id="MobiDB-lite"/>
    </source>
</evidence>
<protein>
    <recommendedName>
        <fullName evidence="4">ABC transporter domain-containing protein</fullName>
    </recommendedName>
</protein>
<dbReference type="Gene3D" id="3.40.50.300">
    <property type="entry name" value="P-loop containing nucleotide triphosphate hydrolases"/>
    <property type="match status" value="1"/>
</dbReference>
<evidence type="ECO:0008006" key="4">
    <source>
        <dbReference type="Google" id="ProtNLM"/>
    </source>
</evidence>
<dbReference type="EMBL" id="HBEP01021097">
    <property type="protein sequence ID" value="CAD8491990.1"/>
    <property type="molecule type" value="Transcribed_RNA"/>
</dbReference>
<accession>A0A7S0ESJ3</accession>